<reference evidence="5" key="1">
    <citation type="submission" date="2021-10" db="EMBL/GenBank/DDBJ databases">
        <title>Tropical sea cucumber genome reveals ecological adaptation and Cuvierian tubules defense mechanism.</title>
        <authorList>
            <person name="Chen T."/>
        </authorList>
    </citation>
    <scope>NUCLEOTIDE SEQUENCE</scope>
    <source>
        <strain evidence="5">Nanhai2018</strain>
        <tissue evidence="5">Muscle</tissue>
    </source>
</reference>
<feature type="region of interest" description="Disordered" evidence="2">
    <location>
        <begin position="62"/>
        <end position="81"/>
    </location>
</feature>
<sequence length="252" mass="27754">MACEKKDAQYLPSVVCTAPSGCPEKEQSSENNQTKFRVLGAITVVAIVVAGVVGVAYLVSHSSSSGGSMLDESKEDHNSEGSRKEVLVQFYYEGKLRSEVITKDEDQNLVTIVDRNTGFIVTQDYDRGIALIKNTTSSDCFFTHLGYIQTTDMRTLTPIVFEEVANATSPLSSNDEAVNLVRSDVIPPEYVQVSNRPAISKQCVDSTSYWLKGTPPSSRVRRLAPRPPAPVTIPPPDLPNWWDSYIVIYVQC</sequence>
<name>A0A9Q1HAH7_HOLLE</name>
<comment type="caution">
    <text evidence="5">The sequence shown here is derived from an EMBL/GenBank/DDBJ whole genome shotgun (WGS) entry which is preliminary data.</text>
</comment>
<evidence type="ECO:0000256" key="3">
    <source>
        <dbReference type="SAM" id="Phobius"/>
    </source>
</evidence>
<keyword evidence="3" id="KW-0812">Transmembrane</keyword>
<feature type="transmembrane region" description="Helical" evidence="3">
    <location>
        <begin position="38"/>
        <end position="59"/>
    </location>
</feature>
<keyword evidence="3" id="KW-1133">Transmembrane helix</keyword>
<keyword evidence="6" id="KW-1185">Reference proteome</keyword>
<evidence type="ECO:0000256" key="1">
    <source>
        <dbReference type="ARBA" id="ARBA00023157"/>
    </source>
</evidence>
<feature type="domain" description="BRICHOS" evidence="4">
    <location>
        <begin position="113"/>
        <end position="211"/>
    </location>
</feature>
<dbReference type="PROSITE" id="PS50869">
    <property type="entry name" value="BRICHOS"/>
    <property type="match status" value="1"/>
</dbReference>
<evidence type="ECO:0000256" key="2">
    <source>
        <dbReference type="SAM" id="MobiDB-lite"/>
    </source>
</evidence>
<dbReference type="EMBL" id="JAIZAY010000007">
    <property type="protein sequence ID" value="KAJ8038458.1"/>
    <property type="molecule type" value="Genomic_DNA"/>
</dbReference>
<proteinExistence type="predicted"/>
<dbReference type="Proteomes" id="UP001152320">
    <property type="component" value="Chromosome 7"/>
</dbReference>
<accession>A0A9Q1HAH7</accession>
<gene>
    <name evidence="5" type="ORF">HOLleu_15889</name>
</gene>
<evidence type="ECO:0000259" key="4">
    <source>
        <dbReference type="PROSITE" id="PS50869"/>
    </source>
</evidence>
<evidence type="ECO:0000313" key="6">
    <source>
        <dbReference type="Proteomes" id="UP001152320"/>
    </source>
</evidence>
<evidence type="ECO:0000313" key="5">
    <source>
        <dbReference type="EMBL" id="KAJ8038458.1"/>
    </source>
</evidence>
<organism evidence="5 6">
    <name type="scientific">Holothuria leucospilota</name>
    <name type="common">Black long sea cucumber</name>
    <name type="synonym">Mertensiothuria leucospilota</name>
    <dbReference type="NCBI Taxonomy" id="206669"/>
    <lineage>
        <taxon>Eukaryota</taxon>
        <taxon>Metazoa</taxon>
        <taxon>Echinodermata</taxon>
        <taxon>Eleutherozoa</taxon>
        <taxon>Echinozoa</taxon>
        <taxon>Holothuroidea</taxon>
        <taxon>Aspidochirotacea</taxon>
        <taxon>Aspidochirotida</taxon>
        <taxon>Holothuriidae</taxon>
        <taxon>Holothuria</taxon>
    </lineage>
</organism>
<dbReference type="InterPro" id="IPR007084">
    <property type="entry name" value="BRICHOS_dom"/>
</dbReference>
<keyword evidence="1" id="KW-1015">Disulfide bond</keyword>
<protein>
    <recommendedName>
        <fullName evidence="4">BRICHOS domain-containing protein</fullName>
    </recommendedName>
</protein>
<keyword evidence="3" id="KW-0472">Membrane</keyword>
<feature type="compositionally biased region" description="Basic and acidic residues" evidence="2">
    <location>
        <begin position="71"/>
        <end position="81"/>
    </location>
</feature>
<dbReference type="AlphaFoldDB" id="A0A9Q1HAH7"/>